<sequence length="196" mass="21404">MVQAIAVGLSPDSEGRAPYHFSIPLTQTVLQILPERGWATCASTLSAECVNTIVFVRHTAFSTHRSSHRACSGRDSAIVASRKISMRWGRLYLDILLRLTANRVLLSSAAFTSEHSGLLTRYKSSACTLTEATTKGASTVATDRVFDLLQALVTPKRRGAYEARNLVPGIWESLVDDTSFCNFPYYNSTAGGQTVK</sequence>
<accession>N1PC65</accession>
<evidence type="ECO:0000313" key="2">
    <source>
        <dbReference type="Proteomes" id="UP000016933"/>
    </source>
</evidence>
<protein>
    <submittedName>
        <fullName evidence="1">Uncharacterized protein</fullName>
    </submittedName>
</protein>
<proteinExistence type="predicted"/>
<evidence type="ECO:0000313" key="1">
    <source>
        <dbReference type="EMBL" id="EME39767.1"/>
    </source>
</evidence>
<reference evidence="2" key="1">
    <citation type="journal article" date="2012" name="PLoS Genet.">
        <title>The genomes of the fungal plant pathogens Cladosporium fulvum and Dothistroma septosporum reveal adaptation to different hosts and lifestyles but also signatures of common ancestry.</title>
        <authorList>
            <person name="de Wit P.J.G.M."/>
            <person name="van der Burgt A."/>
            <person name="Oekmen B."/>
            <person name="Stergiopoulos I."/>
            <person name="Abd-Elsalam K.A."/>
            <person name="Aerts A.L."/>
            <person name="Bahkali A.H."/>
            <person name="Beenen H.G."/>
            <person name="Chettri P."/>
            <person name="Cox M.P."/>
            <person name="Datema E."/>
            <person name="de Vries R.P."/>
            <person name="Dhillon B."/>
            <person name="Ganley A.R."/>
            <person name="Griffiths S.A."/>
            <person name="Guo Y."/>
            <person name="Hamelin R.C."/>
            <person name="Henrissat B."/>
            <person name="Kabir M.S."/>
            <person name="Jashni M.K."/>
            <person name="Kema G."/>
            <person name="Klaubauf S."/>
            <person name="Lapidus A."/>
            <person name="Levasseur A."/>
            <person name="Lindquist E."/>
            <person name="Mehrabi R."/>
            <person name="Ohm R.A."/>
            <person name="Owen T.J."/>
            <person name="Salamov A."/>
            <person name="Schwelm A."/>
            <person name="Schijlen E."/>
            <person name="Sun H."/>
            <person name="van den Burg H.A."/>
            <person name="van Ham R.C.H.J."/>
            <person name="Zhang S."/>
            <person name="Goodwin S.B."/>
            <person name="Grigoriev I.V."/>
            <person name="Collemare J."/>
            <person name="Bradshaw R.E."/>
        </authorList>
    </citation>
    <scope>NUCLEOTIDE SEQUENCE [LARGE SCALE GENOMIC DNA]</scope>
    <source>
        <strain evidence="2">NZE10 / CBS 128990</strain>
    </source>
</reference>
<keyword evidence="2" id="KW-1185">Reference proteome</keyword>
<dbReference type="HOGENOM" id="CLU_1390199_0_0_1"/>
<name>N1PC65_DOTSN</name>
<reference evidence="1 2" key="2">
    <citation type="journal article" date="2012" name="PLoS Pathog.">
        <title>Diverse lifestyles and strategies of plant pathogenesis encoded in the genomes of eighteen Dothideomycetes fungi.</title>
        <authorList>
            <person name="Ohm R.A."/>
            <person name="Feau N."/>
            <person name="Henrissat B."/>
            <person name="Schoch C.L."/>
            <person name="Horwitz B.A."/>
            <person name="Barry K.W."/>
            <person name="Condon B.J."/>
            <person name="Copeland A.C."/>
            <person name="Dhillon B."/>
            <person name="Glaser F."/>
            <person name="Hesse C.N."/>
            <person name="Kosti I."/>
            <person name="LaButti K."/>
            <person name="Lindquist E.A."/>
            <person name="Lucas S."/>
            <person name="Salamov A.A."/>
            <person name="Bradshaw R.E."/>
            <person name="Ciuffetti L."/>
            <person name="Hamelin R.C."/>
            <person name="Kema G.H.J."/>
            <person name="Lawrence C."/>
            <person name="Scott J.A."/>
            <person name="Spatafora J.W."/>
            <person name="Turgeon B.G."/>
            <person name="de Wit P.J.G.M."/>
            <person name="Zhong S."/>
            <person name="Goodwin S.B."/>
            <person name="Grigoriev I.V."/>
        </authorList>
    </citation>
    <scope>NUCLEOTIDE SEQUENCE [LARGE SCALE GENOMIC DNA]</scope>
    <source>
        <strain evidence="2">NZE10 / CBS 128990</strain>
    </source>
</reference>
<dbReference type="AlphaFoldDB" id="N1PC65"/>
<gene>
    <name evidence="1" type="ORF">DOTSEDRAFT_82582</name>
</gene>
<dbReference type="Proteomes" id="UP000016933">
    <property type="component" value="Unassembled WGS sequence"/>
</dbReference>
<dbReference type="EMBL" id="KB446544">
    <property type="protein sequence ID" value="EME39767.1"/>
    <property type="molecule type" value="Genomic_DNA"/>
</dbReference>
<organism evidence="1 2">
    <name type="scientific">Dothistroma septosporum (strain NZE10 / CBS 128990)</name>
    <name type="common">Red band needle blight fungus</name>
    <name type="synonym">Mycosphaerella pini</name>
    <dbReference type="NCBI Taxonomy" id="675120"/>
    <lineage>
        <taxon>Eukaryota</taxon>
        <taxon>Fungi</taxon>
        <taxon>Dikarya</taxon>
        <taxon>Ascomycota</taxon>
        <taxon>Pezizomycotina</taxon>
        <taxon>Dothideomycetes</taxon>
        <taxon>Dothideomycetidae</taxon>
        <taxon>Mycosphaerellales</taxon>
        <taxon>Mycosphaerellaceae</taxon>
        <taxon>Dothistroma</taxon>
    </lineage>
</organism>